<dbReference type="RefSeq" id="WP_023926749.1">
    <property type="nucleotide sequence ID" value="NZ_KI669454.1"/>
</dbReference>
<feature type="transmembrane region" description="Helical" evidence="7">
    <location>
        <begin position="377"/>
        <end position="409"/>
    </location>
</feature>
<keyword evidence="9" id="KW-1185">Reference proteome</keyword>
<feature type="transmembrane region" description="Helical" evidence="7">
    <location>
        <begin position="98"/>
        <end position="116"/>
    </location>
</feature>
<evidence type="ECO:0000256" key="1">
    <source>
        <dbReference type="ARBA" id="ARBA00004141"/>
    </source>
</evidence>
<evidence type="ECO:0000256" key="3">
    <source>
        <dbReference type="ARBA" id="ARBA00022692"/>
    </source>
</evidence>
<evidence type="ECO:0000256" key="7">
    <source>
        <dbReference type="SAM" id="Phobius"/>
    </source>
</evidence>
<dbReference type="GO" id="GO:0016020">
    <property type="term" value="C:membrane"/>
    <property type="evidence" value="ECO:0007669"/>
    <property type="project" value="UniProtKB-SubCell"/>
</dbReference>
<dbReference type="eggNOG" id="COG0628">
    <property type="taxonomic scope" value="Bacteria"/>
</dbReference>
<sequence length="417" mass="46267">MKILNKILDKISSKIYNNPQPKSQNLPSTQKSQEEQNTQDLTQSTPKDNTPNQPPQTSQPTKSAQNLAKNPHHSFRAQVFFGLAFCVSLALMAWLYYAFLNALCIAALLCIASYFIKQWFSTFIKSNALSSLLSVCVLLLLIIVPLFFIIHLGALSLLSVDWLQAQSLYSQANDKITQILSLIPIKVNLPLEENLLSKFSLSSIVANATKIASYVLMSSVSFVIDICFIAVFLFVFFYYGGRIYKYMERILPFKSEQIALVAGEINGVLRVVFFSTILNVCLQGVAFGVCAWAFGLDGVLLGLLYGICSLIPIIGGVLVWLPTCAVLFAQGNLFAAVFLAVYSVVFIAFIIDSVVKPFLIRIVNKKLLDKPLEVSEFVIFFAIFAGLGAFGFWGIIFGPAISVFFIALLRIYERDFA</sequence>
<feature type="transmembrane region" description="Helical" evidence="7">
    <location>
        <begin position="271"/>
        <end position="294"/>
    </location>
</feature>
<evidence type="ECO:0000313" key="8">
    <source>
        <dbReference type="EMBL" id="ETD24747.1"/>
    </source>
</evidence>
<feature type="transmembrane region" description="Helical" evidence="7">
    <location>
        <begin position="333"/>
        <end position="351"/>
    </location>
</feature>
<evidence type="ECO:0000256" key="2">
    <source>
        <dbReference type="ARBA" id="ARBA00009773"/>
    </source>
</evidence>
<dbReference type="PANTHER" id="PTHR21716:SF4">
    <property type="entry name" value="TRANSMEMBRANE PROTEIN 245"/>
    <property type="match status" value="1"/>
</dbReference>
<keyword evidence="4 7" id="KW-1133">Transmembrane helix</keyword>
<keyword evidence="5 7" id="KW-0472">Membrane</keyword>
<accession>V8CCB8</accession>
<dbReference type="AlphaFoldDB" id="V8CCB8"/>
<protein>
    <recommendedName>
        <fullName evidence="10">AI-2E family transporter</fullName>
    </recommendedName>
</protein>
<evidence type="ECO:0000313" key="9">
    <source>
        <dbReference type="Proteomes" id="UP000018731"/>
    </source>
</evidence>
<feature type="compositionally biased region" description="Polar residues" evidence="6">
    <location>
        <begin position="14"/>
        <end position="48"/>
    </location>
</feature>
<feature type="transmembrane region" description="Helical" evidence="7">
    <location>
        <begin position="211"/>
        <end position="239"/>
    </location>
</feature>
<feature type="transmembrane region" description="Helical" evidence="7">
    <location>
        <begin position="300"/>
        <end position="321"/>
    </location>
</feature>
<evidence type="ECO:0008006" key="10">
    <source>
        <dbReference type="Google" id="ProtNLM"/>
    </source>
</evidence>
<dbReference type="HOGENOM" id="CLU_041771_4_0_7"/>
<feature type="transmembrane region" description="Helical" evidence="7">
    <location>
        <begin position="128"/>
        <end position="154"/>
    </location>
</feature>
<evidence type="ECO:0000256" key="6">
    <source>
        <dbReference type="SAM" id="MobiDB-lite"/>
    </source>
</evidence>
<dbReference type="Proteomes" id="UP000018731">
    <property type="component" value="Unassembled WGS sequence"/>
</dbReference>
<keyword evidence="3 7" id="KW-0812">Transmembrane</keyword>
<proteinExistence type="inferred from homology"/>
<dbReference type="PANTHER" id="PTHR21716">
    <property type="entry name" value="TRANSMEMBRANE PROTEIN"/>
    <property type="match status" value="1"/>
</dbReference>
<dbReference type="Pfam" id="PF01594">
    <property type="entry name" value="AI-2E_transport"/>
    <property type="match status" value="1"/>
</dbReference>
<name>V8CCB8_9HELI</name>
<reference evidence="8 9" key="1">
    <citation type="journal article" date="2014" name="Genome Announc.">
        <title>Draft genome sequences of six enterohepatic helicobacter species isolated from humans and one from rhesus macaques.</title>
        <authorList>
            <person name="Shen Z."/>
            <person name="Sheh A."/>
            <person name="Young S.K."/>
            <person name="Abouelliel A."/>
            <person name="Ward D.V."/>
            <person name="Earl A.M."/>
            <person name="Fox J.G."/>
        </authorList>
    </citation>
    <scope>NUCLEOTIDE SEQUENCE [LARGE SCALE GENOMIC DNA]</scope>
    <source>
        <strain evidence="8 9">MIT 99-5501</strain>
    </source>
</reference>
<dbReference type="STRING" id="1357400.HMPREF2086_00081"/>
<dbReference type="OrthoDB" id="5348369at2"/>
<feature type="compositionally biased region" description="Low complexity" evidence="6">
    <location>
        <begin position="49"/>
        <end position="61"/>
    </location>
</feature>
<dbReference type="EMBL" id="AZJI01000001">
    <property type="protein sequence ID" value="ETD24747.1"/>
    <property type="molecule type" value="Genomic_DNA"/>
</dbReference>
<evidence type="ECO:0000256" key="5">
    <source>
        <dbReference type="ARBA" id="ARBA00023136"/>
    </source>
</evidence>
<organism evidence="8 9">
    <name type="scientific">Helicobacter macacae MIT 99-5501</name>
    <dbReference type="NCBI Taxonomy" id="1357400"/>
    <lineage>
        <taxon>Bacteria</taxon>
        <taxon>Pseudomonadati</taxon>
        <taxon>Campylobacterota</taxon>
        <taxon>Epsilonproteobacteria</taxon>
        <taxon>Campylobacterales</taxon>
        <taxon>Helicobacteraceae</taxon>
        <taxon>Helicobacter</taxon>
    </lineage>
</organism>
<dbReference type="PATRIC" id="fig|1357400.3.peg.113"/>
<evidence type="ECO:0000256" key="4">
    <source>
        <dbReference type="ARBA" id="ARBA00022989"/>
    </source>
</evidence>
<comment type="caution">
    <text evidence="8">The sequence shown here is derived from an EMBL/GenBank/DDBJ whole genome shotgun (WGS) entry which is preliminary data.</text>
</comment>
<comment type="similarity">
    <text evidence="2">Belongs to the autoinducer-2 exporter (AI-2E) (TC 2.A.86) family.</text>
</comment>
<comment type="subcellular location">
    <subcellularLocation>
        <location evidence="1">Membrane</location>
        <topology evidence="1">Multi-pass membrane protein</topology>
    </subcellularLocation>
</comment>
<feature type="region of interest" description="Disordered" evidence="6">
    <location>
        <begin position="14"/>
        <end position="66"/>
    </location>
</feature>
<dbReference type="InterPro" id="IPR002549">
    <property type="entry name" value="AI-2E-like"/>
</dbReference>
<gene>
    <name evidence="8" type="ORF">HMPREF2086_00081</name>
</gene>